<dbReference type="Pfam" id="PF13469">
    <property type="entry name" value="Sulfotransfer_3"/>
    <property type="match status" value="1"/>
</dbReference>
<evidence type="ECO:0000256" key="1">
    <source>
        <dbReference type="ARBA" id="ARBA00022679"/>
    </source>
</evidence>
<dbReference type="EMBL" id="CP042345">
    <property type="protein sequence ID" value="QEA15696.1"/>
    <property type="molecule type" value="Genomic_DNA"/>
</dbReference>
<dbReference type="KEGG" id="ngf:FRF71_05850"/>
<dbReference type="PROSITE" id="PS50005">
    <property type="entry name" value="TPR"/>
    <property type="match status" value="1"/>
</dbReference>
<dbReference type="PANTHER" id="PTHR12788">
    <property type="entry name" value="PROTEIN-TYROSINE SULFOTRANSFERASE 2"/>
    <property type="match status" value="1"/>
</dbReference>
<dbReference type="PANTHER" id="PTHR12788:SF10">
    <property type="entry name" value="PROTEIN-TYROSINE SULFOTRANSFERASE"/>
    <property type="match status" value="1"/>
</dbReference>
<keyword evidence="1" id="KW-0808">Transferase</keyword>
<evidence type="ECO:0000313" key="4">
    <source>
        <dbReference type="Proteomes" id="UP000321172"/>
    </source>
</evidence>
<dbReference type="SUPFAM" id="SSF52540">
    <property type="entry name" value="P-loop containing nucleoside triphosphate hydrolases"/>
    <property type="match status" value="1"/>
</dbReference>
<dbReference type="InterPro" id="IPR011990">
    <property type="entry name" value="TPR-like_helical_dom_sf"/>
</dbReference>
<protein>
    <submittedName>
        <fullName evidence="3">Tetratricopeptide repeat protein</fullName>
    </submittedName>
</protein>
<evidence type="ECO:0000313" key="3">
    <source>
        <dbReference type="EMBL" id="QEA15696.1"/>
    </source>
</evidence>
<dbReference type="RefSeq" id="WP_147089674.1">
    <property type="nucleotide sequence ID" value="NZ_BAABJD010000001.1"/>
</dbReference>
<organism evidence="3 4">
    <name type="scientific">Novosphingobium ginsenosidimutans</name>
    <dbReference type="NCBI Taxonomy" id="1176536"/>
    <lineage>
        <taxon>Bacteria</taxon>
        <taxon>Pseudomonadati</taxon>
        <taxon>Pseudomonadota</taxon>
        <taxon>Alphaproteobacteria</taxon>
        <taxon>Sphingomonadales</taxon>
        <taxon>Sphingomonadaceae</taxon>
        <taxon>Novosphingobium</taxon>
    </lineage>
</organism>
<dbReference type="Proteomes" id="UP000321172">
    <property type="component" value="Chromosome"/>
</dbReference>
<dbReference type="GO" id="GO:0008476">
    <property type="term" value="F:protein-tyrosine sulfotransferase activity"/>
    <property type="evidence" value="ECO:0007669"/>
    <property type="project" value="InterPro"/>
</dbReference>
<dbReference type="InterPro" id="IPR019734">
    <property type="entry name" value="TPR_rpt"/>
</dbReference>
<dbReference type="InterPro" id="IPR026634">
    <property type="entry name" value="TPST-like"/>
</dbReference>
<keyword evidence="2" id="KW-0802">TPR repeat</keyword>
<keyword evidence="4" id="KW-1185">Reference proteome</keyword>
<name>A0A5B8S2E6_9SPHN</name>
<proteinExistence type="predicted"/>
<feature type="repeat" description="TPR" evidence="2">
    <location>
        <begin position="70"/>
        <end position="103"/>
    </location>
</feature>
<sequence length="500" mass="54043">MTDSRLSQAWTALAAGDHARAAALFDALLREPLVDPLALVGMASLLRQQGRLRDAVLHCDAALRGDPRCAEAWLERAFVLNAGGSMAAARASYEQVLALEPANAAAHAGLAALAARDGLADRARHHAQAALAEEPDNAIAAAALATVEIEQGNAAAARDLLAPRAALPAPPSPERIQLLTTYGDALARCAEPDAAYAVYTKAQSDFARLHEPPAGSRETHRALIERITAELAAADRAAWAQPPPPDPTGAAAGHVFLLGYPRSGTTLVENVLASLPQVTALEERPTLVEADRAFLAEPGGITRLAGLDAAALANPAQAYWDHVRAAGIDPTGQTFVDMDPLKATRLPLIARLFPQARILVMRRDPRDVVLSCFRTSFALTSAALEFTSLERTAWHYDAMMRLIELARDRLPLAFHEVDYHGLVRDFDGTTRAMSAFLDLPWDESLRRFDRTAQDRGVATASASQVRRGLYDGRGQWEPFARHFEPVLPILQPWIEKFGYA</sequence>
<dbReference type="OrthoDB" id="9800698at2"/>
<dbReference type="SMART" id="SM00028">
    <property type="entry name" value="TPR"/>
    <property type="match status" value="3"/>
</dbReference>
<dbReference type="InterPro" id="IPR027417">
    <property type="entry name" value="P-loop_NTPase"/>
</dbReference>
<reference evidence="3 4" key="1">
    <citation type="journal article" date="2013" name="J. Microbiol. Biotechnol.">
        <title>Novosphingobium ginsenosidimutans sp. nov., with the ability to convert ginsenoside.</title>
        <authorList>
            <person name="Kim J.K."/>
            <person name="He D."/>
            <person name="Liu Q.M."/>
            <person name="Park H.Y."/>
            <person name="Jung M.S."/>
            <person name="Yoon M.H."/>
            <person name="Kim S.C."/>
            <person name="Im W.T."/>
        </authorList>
    </citation>
    <scope>NUCLEOTIDE SEQUENCE [LARGE SCALE GENOMIC DNA]</scope>
    <source>
        <strain evidence="3 4">FW-6</strain>
    </source>
</reference>
<dbReference type="Gene3D" id="3.40.50.300">
    <property type="entry name" value="P-loop containing nucleotide triphosphate hydrolases"/>
    <property type="match status" value="1"/>
</dbReference>
<accession>A0A5B8S2E6</accession>
<dbReference type="SUPFAM" id="SSF48452">
    <property type="entry name" value="TPR-like"/>
    <property type="match status" value="1"/>
</dbReference>
<dbReference type="Gene3D" id="1.25.40.10">
    <property type="entry name" value="Tetratricopeptide repeat domain"/>
    <property type="match status" value="1"/>
</dbReference>
<evidence type="ECO:0000256" key="2">
    <source>
        <dbReference type="PROSITE-ProRule" id="PRU00339"/>
    </source>
</evidence>
<gene>
    <name evidence="3" type="ORF">FRF71_05850</name>
</gene>
<dbReference type="Pfam" id="PF13432">
    <property type="entry name" value="TPR_16"/>
    <property type="match status" value="1"/>
</dbReference>
<dbReference type="AlphaFoldDB" id="A0A5B8S2E6"/>